<dbReference type="PROSITE" id="PS50158">
    <property type="entry name" value="ZF_CCHC"/>
    <property type="match status" value="1"/>
</dbReference>
<dbReference type="Gene3D" id="1.10.10.60">
    <property type="entry name" value="Homeodomain-like"/>
    <property type="match status" value="1"/>
</dbReference>
<keyword evidence="13" id="KW-1185">Reference proteome</keyword>
<dbReference type="GO" id="GO:0005634">
    <property type="term" value="C:nucleus"/>
    <property type="evidence" value="ECO:0007669"/>
    <property type="project" value="UniProtKB-SubCell"/>
</dbReference>
<evidence type="ECO:0000259" key="8">
    <source>
        <dbReference type="PROSITE" id="PS50090"/>
    </source>
</evidence>
<dbReference type="GO" id="GO:0009739">
    <property type="term" value="P:response to gibberellin"/>
    <property type="evidence" value="ECO:0007669"/>
    <property type="project" value="TreeGrafter"/>
</dbReference>
<dbReference type="EMBL" id="JBEDUW010000001">
    <property type="protein sequence ID" value="KAK9947930.1"/>
    <property type="molecule type" value="Genomic_DNA"/>
</dbReference>
<feature type="region of interest" description="Disordered" evidence="7">
    <location>
        <begin position="185"/>
        <end position="265"/>
    </location>
</feature>
<comment type="caution">
    <text evidence="12">The sequence shown here is derived from an EMBL/GenBank/DDBJ whole genome shotgun (WGS) entry which is preliminary data.</text>
</comment>
<dbReference type="PROSITE" id="PS50090">
    <property type="entry name" value="MYB_LIKE"/>
    <property type="match status" value="1"/>
</dbReference>
<feature type="compositionally biased region" description="Polar residues" evidence="7">
    <location>
        <begin position="234"/>
        <end position="257"/>
    </location>
</feature>
<dbReference type="NCBIfam" id="TIGR01557">
    <property type="entry name" value="myb_SHAQKYF"/>
    <property type="match status" value="1"/>
</dbReference>
<evidence type="ECO:0000259" key="9">
    <source>
        <dbReference type="PROSITE" id="PS50158"/>
    </source>
</evidence>
<keyword evidence="4" id="KW-0804">Transcription</keyword>
<keyword evidence="5" id="KW-0539">Nucleus</keyword>
<keyword evidence="2" id="KW-0805">Transcription regulation</keyword>
<sequence>MGRKCSHCGNIGHNSRTCTNFRGTSTTGFAGTTSNGFRLFGVQLHRHDYHMSSSISSFNAMNMMMKKSISMDCLPTSSASSSSPSSSRISIDTNENSDLHKASIGYLSDGLICRAQDRKKGVPWTEEEHRSFLMGLEKLGKGDWRGISRNYVTTRTPTQVASHAQKYFLRQATLTKKKRRSSLFDMFGSSSNNTQSKPSSIDPAPTQCVNINPTSPHQHNIQLQLSTSTSTTSAAQNLKPSDNQQKPADYGSTTPPLGNSHHQDRARDHAMPVWIYGLIDSQLKYSNAASSSKPSTSNIPSSSVVPDHLELTLAAPVRPINLEQNRSSSSSSSPTGGPLLHIGPISVT</sequence>
<feature type="compositionally biased region" description="Low complexity" evidence="7">
    <location>
        <begin position="189"/>
        <end position="200"/>
    </location>
</feature>
<dbReference type="SUPFAM" id="SSF46689">
    <property type="entry name" value="Homeodomain-like"/>
    <property type="match status" value="1"/>
</dbReference>
<dbReference type="Pfam" id="PF00249">
    <property type="entry name" value="Myb_DNA-binding"/>
    <property type="match status" value="1"/>
</dbReference>
<evidence type="ECO:0000256" key="2">
    <source>
        <dbReference type="ARBA" id="ARBA00023015"/>
    </source>
</evidence>
<evidence type="ECO:0000313" key="12">
    <source>
        <dbReference type="EMBL" id="KAK9947930.1"/>
    </source>
</evidence>
<evidence type="ECO:0000259" key="11">
    <source>
        <dbReference type="PROSITE" id="PS51294"/>
    </source>
</evidence>
<dbReference type="Proteomes" id="UP001457282">
    <property type="component" value="Unassembled WGS sequence"/>
</dbReference>
<name>A0AAW1YFD7_RUBAR</name>
<dbReference type="GO" id="GO:0009723">
    <property type="term" value="P:response to ethylene"/>
    <property type="evidence" value="ECO:0007669"/>
    <property type="project" value="TreeGrafter"/>
</dbReference>
<dbReference type="InterPro" id="IPR017930">
    <property type="entry name" value="Myb_dom"/>
</dbReference>
<dbReference type="PROSITE" id="PS51293">
    <property type="entry name" value="SANT"/>
    <property type="match status" value="1"/>
</dbReference>
<keyword evidence="6" id="KW-0862">Zinc</keyword>
<feature type="domain" description="Myb-like" evidence="8">
    <location>
        <begin position="116"/>
        <end position="168"/>
    </location>
</feature>
<feature type="region of interest" description="Disordered" evidence="7">
    <location>
        <begin position="75"/>
        <end position="94"/>
    </location>
</feature>
<proteinExistence type="predicted"/>
<feature type="domain" description="HTH myb-type" evidence="11">
    <location>
        <begin position="116"/>
        <end position="172"/>
    </location>
</feature>
<dbReference type="InterPro" id="IPR001878">
    <property type="entry name" value="Znf_CCHC"/>
</dbReference>
<evidence type="ECO:0000313" key="13">
    <source>
        <dbReference type="Proteomes" id="UP001457282"/>
    </source>
</evidence>
<protein>
    <submittedName>
        <fullName evidence="12">Uncharacterized protein</fullName>
    </submittedName>
</protein>
<evidence type="ECO:0000259" key="10">
    <source>
        <dbReference type="PROSITE" id="PS51293"/>
    </source>
</evidence>
<accession>A0AAW1YFD7</accession>
<feature type="region of interest" description="Disordered" evidence="7">
    <location>
        <begin position="316"/>
        <end position="348"/>
    </location>
</feature>
<keyword evidence="6" id="KW-0863">Zinc-finger</keyword>
<dbReference type="AlphaFoldDB" id="A0AAW1YFD7"/>
<keyword evidence="3" id="KW-0238">DNA-binding</keyword>
<dbReference type="CDD" id="cd00167">
    <property type="entry name" value="SANT"/>
    <property type="match status" value="1"/>
</dbReference>
<evidence type="ECO:0000256" key="5">
    <source>
        <dbReference type="ARBA" id="ARBA00023242"/>
    </source>
</evidence>
<keyword evidence="6" id="KW-0479">Metal-binding</keyword>
<gene>
    <name evidence="12" type="ORF">M0R45_003525</name>
</gene>
<dbReference type="InterPro" id="IPR006447">
    <property type="entry name" value="Myb_dom_plants"/>
</dbReference>
<feature type="compositionally biased region" description="Low complexity" evidence="7">
    <location>
        <begin position="77"/>
        <end position="90"/>
    </location>
</feature>
<dbReference type="InterPro" id="IPR009057">
    <property type="entry name" value="Homeodomain-like_sf"/>
</dbReference>
<dbReference type="InterPro" id="IPR001005">
    <property type="entry name" value="SANT/Myb"/>
</dbReference>
<dbReference type="PANTHER" id="PTHR44191">
    <property type="entry name" value="TRANSCRIPTION FACTOR KUA1"/>
    <property type="match status" value="1"/>
</dbReference>
<organism evidence="12 13">
    <name type="scientific">Rubus argutus</name>
    <name type="common">Southern blackberry</name>
    <dbReference type="NCBI Taxonomy" id="59490"/>
    <lineage>
        <taxon>Eukaryota</taxon>
        <taxon>Viridiplantae</taxon>
        <taxon>Streptophyta</taxon>
        <taxon>Embryophyta</taxon>
        <taxon>Tracheophyta</taxon>
        <taxon>Spermatophyta</taxon>
        <taxon>Magnoliopsida</taxon>
        <taxon>eudicotyledons</taxon>
        <taxon>Gunneridae</taxon>
        <taxon>Pentapetalae</taxon>
        <taxon>rosids</taxon>
        <taxon>fabids</taxon>
        <taxon>Rosales</taxon>
        <taxon>Rosaceae</taxon>
        <taxon>Rosoideae</taxon>
        <taxon>Rosoideae incertae sedis</taxon>
        <taxon>Rubus</taxon>
    </lineage>
</organism>
<evidence type="ECO:0000256" key="7">
    <source>
        <dbReference type="SAM" id="MobiDB-lite"/>
    </source>
</evidence>
<dbReference type="GO" id="GO:0003677">
    <property type="term" value="F:DNA binding"/>
    <property type="evidence" value="ECO:0007669"/>
    <property type="project" value="UniProtKB-KW"/>
</dbReference>
<dbReference type="GO" id="GO:0006355">
    <property type="term" value="P:regulation of DNA-templated transcription"/>
    <property type="evidence" value="ECO:0007669"/>
    <property type="project" value="UniProtKB-ARBA"/>
</dbReference>
<feature type="domain" description="SANT" evidence="10">
    <location>
        <begin position="124"/>
        <end position="172"/>
    </location>
</feature>
<dbReference type="PROSITE" id="PS51294">
    <property type="entry name" value="HTH_MYB"/>
    <property type="match status" value="1"/>
</dbReference>
<feature type="compositionally biased region" description="Polar residues" evidence="7">
    <location>
        <begin position="207"/>
        <end position="225"/>
    </location>
</feature>
<dbReference type="InterPro" id="IPR052245">
    <property type="entry name" value="Plant_Stress_Dev_TF"/>
</dbReference>
<dbReference type="InterPro" id="IPR017884">
    <property type="entry name" value="SANT_dom"/>
</dbReference>
<dbReference type="PANTHER" id="PTHR44191:SF62">
    <property type="entry name" value="OS04G0341900 PROTEIN"/>
    <property type="match status" value="1"/>
</dbReference>
<dbReference type="GO" id="GO:0008270">
    <property type="term" value="F:zinc ion binding"/>
    <property type="evidence" value="ECO:0007669"/>
    <property type="project" value="UniProtKB-KW"/>
</dbReference>
<comment type="subcellular location">
    <subcellularLocation>
        <location evidence="1">Nucleus</location>
    </subcellularLocation>
</comment>
<feature type="domain" description="CCHC-type" evidence="9">
    <location>
        <begin position="3"/>
        <end position="20"/>
    </location>
</feature>
<dbReference type="SMART" id="SM00717">
    <property type="entry name" value="SANT"/>
    <property type="match status" value="1"/>
</dbReference>
<evidence type="ECO:0000256" key="4">
    <source>
        <dbReference type="ARBA" id="ARBA00023163"/>
    </source>
</evidence>
<evidence type="ECO:0000256" key="1">
    <source>
        <dbReference type="ARBA" id="ARBA00004123"/>
    </source>
</evidence>
<evidence type="ECO:0000256" key="3">
    <source>
        <dbReference type="ARBA" id="ARBA00023125"/>
    </source>
</evidence>
<evidence type="ECO:0000256" key="6">
    <source>
        <dbReference type="PROSITE-ProRule" id="PRU00047"/>
    </source>
</evidence>
<reference evidence="12 13" key="1">
    <citation type="journal article" date="2023" name="G3 (Bethesda)">
        <title>A chromosome-length genome assembly and annotation of blackberry (Rubus argutus, cv. 'Hillquist').</title>
        <authorList>
            <person name="Bruna T."/>
            <person name="Aryal R."/>
            <person name="Dudchenko O."/>
            <person name="Sargent D.J."/>
            <person name="Mead D."/>
            <person name="Buti M."/>
            <person name="Cavallini A."/>
            <person name="Hytonen T."/>
            <person name="Andres J."/>
            <person name="Pham M."/>
            <person name="Weisz D."/>
            <person name="Mascagni F."/>
            <person name="Usai G."/>
            <person name="Natali L."/>
            <person name="Bassil N."/>
            <person name="Fernandez G.E."/>
            <person name="Lomsadze A."/>
            <person name="Armour M."/>
            <person name="Olukolu B."/>
            <person name="Poorten T."/>
            <person name="Britton C."/>
            <person name="Davik J."/>
            <person name="Ashrafi H."/>
            <person name="Aiden E.L."/>
            <person name="Borodovsky M."/>
            <person name="Worthington M."/>
        </authorList>
    </citation>
    <scope>NUCLEOTIDE SEQUENCE [LARGE SCALE GENOMIC DNA]</scope>
    <source>
        <tissue evidence="12">Leaf</tissue>
    </source>
</reference>
<dbReference type="FunFam" id="1.10.10.60:FF:000009">
    <property type="entry name" value="transcription factor MYB1R1"/>
    <property type="match status" value="1"/>
</dbReference>